<dbReference type="InterPro" id="IPR044156">
    <property type="entry name" value="Galectin-like"/>
</dbReference>
<evidence type="ECO:0000313" key="6">
    <source>
        <dbReference type="Proteomes" id="UP001501920"/>
    </source>
</evidence>
<dbReference type="PANTHER" id="PTHR11346">
    <property type="entry name" value="GALECTIN"/>
    <property type="match status" value="1"/>
</dbReference>
<reference evidence="5 6" key="1">
    <citation type="submission" date="2020-10" db="EMBL/GenBank/DDBJ databases">
        <title>Pygocentrus nattereri (red-bellied piranha) genome, fPygNat1, primary haplotype.</title>
        <authorList>
            <person name="Myers G."/>
            <person name="Meyer A."/>
            <person name="Karagic N."/>
            <person name="Pippel M."/>
            <person name="Winkler S."/>
            <person name="Tracey A."/>
            <person name="Wood J."/>
            <person name="Formenti G."/>
            <person name="Howe K."/>
            <person name="Fedrigo O."/>
            <person name="Jarvis E.D."/>
        </authorList>
    </citation>
    <scope>NUCLEOTIDE SEQUENCE [LARGE SCALE GENOMIC DNA]</scope>
</reference>
<dbReference type="PROSITE" id="PS51304">
    <property type="entry name" value="GALECTIN"/>
    <property type="match status" value="2"/>
</dbReference>
<reference evidence="5" key="2">
    <citation type="submission" date="2025-08" db="UniProtKB">
        <authorList>
            <consortium name="Ensembl"/>
        </authorList>
    </citation>
    <scope>IDENTIFICATION</scope>
</reference>
<dbReference type="Proteomes" id="UP001501920">
    <property type="component" value="Chromosome 12"/>
</dbReference>
<dbReference type="OMA" id="DKYQVMV"/>
<keyword evidence="1 3" id="KW-0430">Lectin</keyword>
<organism evidence="5 6">
    <name type="scientific">Pygocentrus nattereri</name>
    <name type="common">Red-bellied piranha</name>
    <dbReference type="NCBI Taxonomy" id="42514"/>
    <lineage>
        <taxon>Eukaryota</taxon>
        <taxon>Metazoa</taxon>
        <taxon>Chordata</taxon>
        <taxon>Craniata</taxon>
        <taxon>Vertebrata</taxon>
        <taxon>Euteleostomi</taxon>
        <taxon>Actinopterygii</taxon>
        <taxon>Neopterygii</taxon>
        <taxon>Teleostei</taxon>
        <taxon>Ostariophysi</taxon>
        <taxon>Characiformes</taxon>
        <taxon>Characoidei</taxon>
        <taxon>Pygocentrus</taxon>
    </lineage>
</organism>
<keyword evidence="2" id="KW-0677">Repeat</keyword>
<feature type="domain" description="Galectin" evidence="4">
    <location>
        <begin position="173"/>
        <end position="305"/>
    </location>
</feature>
<protein>
    <recommendedName>
        <fullName evidence="3">Galectin</fullName>
    </recommendedName>
</protein>
<evidence type="ECO:0000256" key="3">
    <source>
        <dbReference type="RuleBase" id="RU102079"/>
    </source>
</evidence>
<evidence type="ECO:0000313" key="5">
    <source>
        <dbReference type="Ensembl" id="ENSPNAP00000014779.2"/>
    </source>
</evidence>
<dbReference type="InterPro" id="IPR013320">
    <property type="entry name" value="ConA-like_dom_sf"/>
</dbReference>
<evidence type="ECO:0000259" key="4">
    <source>
        <dbReference type="PROSITE" id="PS51304"/>
    </source>
</evidence>
<proteinExistence type="predicted"/>
<evidence type="ECO:0000256" key="1">
    <source>
        <dbReference type="ARBA" id="ARBA00022734"/>
    </source>
</evidence>
<dbReference type="Ensembl" id="ENSPNAT00000022787.2">
    <property type="protein sequence ID" value="ENSPNAP00000014779.2"/>
    <property type="gene ID" value="ENSPNAG00000030721.1"/>
</dbReference>
<sequence length="319" mass="36245">HWFVPPRTMVGRYSPLLIRSSPLVQILLFCVACSFTINLKAGQREGDDIAFHFNPRVGTPSVVRNTFRNGQWQNAEETSGGPFVKGGAFDLFMVVKPEGYEVIVNGYVFCMYWHRMPVESVSALNIRGDTQMKWENPLRTGYVIKCRQQLSRKQTRRGFPAISNMPPPTCIPFVGPIPGGLRPGMALYFQGVPFFCIPYSVVINLKLGPKDGDDIAFHFNARINNSVVRDSCRNGKWEGPEETQWCPIVRGSAFDIFITLIFSFQAYVNGQKNCFFKHRMPVEKVTTLNIKGEVIMNTIGYVAVSHLLHDKWIKSFFIY</sequence>
<dbReference type="SUPFAM" id="SSF49899">
    <property type="entry name" value="Concanavalin A-like lectins/glucanases"/>
    <property type="match status" value="2"/>
</dbReference>
<dbReference type="PANTHER" id="PTHR11346:SF32">
    <property type="entry name" value="GALECTIN-4"/>
    <property type="match status" value="1"/>
</dbReference>
<reference evidence="5" key="3">
    <citation type="submission" date="2025-09" db="UniProtKB">
        <authorList>
            <consortium name="Ensembl"/>
        </authorList>
    </citation>
    <scope>IDENTIFICATION</scope>
</reference>
<dbReference type="Gene3D" id="2.60.120.200">
    <property type="match status" value="2"/>
</dbReference>
<dbReference type="SMART" id="SM00908">
    <property type="entry name" value="Gal-bind_lectin"/>
    <property type="match status" value="2"/>
</dbReference>
<dbReference type="AlphaFoldDB" id="A0A3B4CW64"/>
<accession>A0A3B4CW64</accession>
<name>A0A3B4CW64_PYGNA</name>
<dbReference type="GeneTree" id="ENSGT00940000164543"/>
<evidence type="ECO:0000256" key="2">
    <source>
        <dbReference type="ARBA" id="ARBA00022737"/>
    </source>
</evidence>
<dbReference type="InterPro" id="IPR001079">
    <property type="entry name" value="Galectin_CRD"/>
</dbReference>
<dbReference type="CDD" id="cd00070">
    <property type="entry name" value="GLECT"/>
    <property type="match status" value="2"/>
</dbReference>
<feature type="domain" description="Galectin" evidence="4">
    <location>
        <begin position="2"/>
        <end position="149"/>
    </location>
</feature>
<dbReference type="Pfam" id="PF00337">
    <property type="entry name" value="Gal-bind_lectin"/>
    <property type="match status" value="2"/>
</dbReference>
<dbReference type="SMART" id="SM00276">
    <property type="entry name" value="GLECT"/>
    <property type="match status" value="2"/>
</dbReference>
<dbReference type="GO" id="GO:0030246">
    <property type="term" value="F:carbohydrate binding"/>
    <property type="evidence" value="ECO:0007669"/>
    <property type="project" value="UniProtKB-UniRule"/>
</dbReference>
<keyword evidence="6" id="KW-1185">Reference proteome</keyword>